<protein>
    <submittedName>
        <fullName evidence="1">Uncharacterized protein</fullName>
    </submittedName>
</protein>
<keyword evidence="2" id="KW-1185">Reference proteome</keyword>
<organism evidence="1 2">
    <name type="scientific">Ascobolus immersus RN42</name>
    <dbReference type="NCBI Taxonomy" id="1160509"/>
    <lineage>
        <taxon>Eukaryota</taxon>
        <taxon>Fungi</taxon>
        <taxon>Dikarya</taxon>
        <taxon>Ascomycota</taxon>
        <taxon>Pezizomycotina</taxon>
        <taxon>Pezizomycetes</taxon>
        <taxon>Pezizales</taxon>
        <taxon>Ascobolaceae</taxon>
        <taxon>Ascobolus</taxon>
    </lineage>
</organism>
<reference evidence="1 2" key="1">
    <citation type="journal article" date="2018" name="Nat. Ecol. Evol.">
        <title>Pezizomycetes genomes reveal the molecular basis of ectomycorrhizal truffle lifestyle.</title>
        <authorList>
            <person name="Murat C."/>
            <person name="Payen T."/>
            <person name="Noel B."/>
            <person name="Kuo A."/>
            <person name="Morin E."/>
            <person name="Chen J."/>
            <person name="Kohler A."/>
            <person name="Krizsan K."/>
            <person name="Balestrini R."/>
            <person name="Da Silva C."/>
            <person name="Montanini B."/>
            <person name="Hainaut M."/>
            <person name="Levati E."/>
            <person name="Barry K.W."/>
            <person name="Belfiori B."/>
            <person name="Cichocki N."/>
            <person name="Clum A."/>
            <person name="Dockter R.B."/>
            <person name="Fauchery L."/>
            <person name="Guy J."/>
            <person name="Iotti M."/>
            <person name="Le Tacon F."/>
            <person name="Lindquist E.A."/>
            <person name="Lipzen A."/>
            <person name="Malagnac F."/>
            <person name="Mello A."/>
            <person name="Molinier V."/>
            <person name="Miyauchi S."/>
            <person name="Poulain J."/>
            <person name="Riccioni C."/>
            <person name="Rubini A."/>
            <person name="Sitrit Y."/>
            <person name="Splivallo R."/>
            <person name="Traeger S."/>
            <person name="Wang M."/>
            <person name="Zifcakova L."/>
            <person name="Wipf D."/>
            <person name="Zambonelli A."/>
            <person name="Paolocci F."/>
            <person name="Nowrousian M."/>
            <person name="Ottonello S."/>
            <person name="Baldrian P."/>
            <person name="Spatafora J.W."/>
            <person name="Henrissat B."/>
            <person name="Nagy L.G."/>
            <person name="Aury J.M."/>
            <person name="Wincker P."/>
            <person name="Grigoriev I.V."/>
            <person name="Bonfante P."/>
            <person name="Martin F.M."/>
        </authorList>
    </citation>
    <scope>NUCLEOTIDE SEQUENCE [LARGE SCALE GENOMIC DNA]</scope>
    <source>
        <strain evidence="1 2">RN42</strain>
    </source>
</reference>
<dbReference type="EMBL" id="ML119819">
    <property type="protein sequence ID" value="RPA73492.1"/>
    <property type="molecule type" value="Genomic_DNA"/>
</dbReference>
<evidence type="ECO:0000313" key="2">
    <source>
        <dbReference type="Proteomes" id="UP000275078"/>
    </source>
</evidence>
<accession>A0A3N4HHK6</accession>
<evidence type="ECO:0000313" key="1">
    <source>
        <dbReference type="EMBL" id="RPA73492.1"/>
    </source>
</evidence>
<name>A0A3N4HHK6_ASCIM</name>
<dbReference type="Proteomes" id="UP000275078">
    <property type="component" value="Unassembled WGS sequence"/>
</dbReference>
<gene>
    <name evidence="1" type="ORF">BJ508DRAFT_419014</name>
</gene>
<dbReference type="AlphaFoldDB" id="A0A3N4HHK6"/>
<sequence length="307" mass="35658">MESETGMEVVLWLGKLDEAYSNFCWAERRSRREWFKRRYGQAVYELVFENIPFPVSLHISMELQHLFQSFLLNSTPTASAHHLAAGLRSGNFLDGRTRFSFAENLLEMMLELCQDQMIAPGFQQPLEGIIIVIFKLFARTSAAGSAYDHCHLAFFDVRRLSKYLLVRPLVDRLDLITDDPGLFSKRCSTGMVRQNQLRLIEAALQSSVDELCALVKRGRTDALHIEIRIAVALLKSTIKRFFATSRFRSERLELLLMRYLVEDEVNMQVAKAVHNASWSRQIEKMRRYWKDGDPELEKYGRCMSIYE</sequence>
<proteinExistence type="predicted"/>